<keyword evidence="3" id="KW-0378">Hydrolase</keyword>
<proteinExistence type="inferred from homology"/>
<dbReference type="OrthoDB" id="9801329at2"/>
<dbReference type="GO" id="GO:0003676">
    <property type="term" value="F:nucleic acid binding"/>
    <property type="evidence" value="ECO:0007669"/>
    <property type="project" value="InterPro"/>
</dbReference>
<feature type="domain" description="Exonuclease" evidence="6">
    <location>
        <begin position="7"/>
        <end position="179"/>
    </location>
</feature>
<dbReference type="PANTHER" id="PTHR11046">
    <property type="entry name" value="OLIGORIBONUCLEASE, MITOCHONDRIAL"/>
    <property type="match status" value="1"/>
</dbReference>
<evidence type="ECO:0000313" key="7">
    <source>
        <dbReference type="EMBL" id="AUX47474.1"/>
    </source>
</evidence>
<dbReference type="InterPro" id="IPR022894">
    <property type="entry name" value="Oligoribonuclease"/>
</dbReference>
<dbReference type="EMBL" id="CP012673">
    <property type="protein sequence ID" value="AUX47474.1"/>
    <property type="molecule type" value="Genomic_DNA"/>
</dbReference>
<keyword evidence="2" id="KW-0540">Nuclease</keyword>
<dbReference type="InterPro" id="IPR013520">
    <property type="entry name" value="Ribonucl_H"/>
</dbReference>
<dbReference type="InterPro" id="IPR012337">
    <property type="entry name" value="RNaseH-like_sf"/>
</dbReference>
<dbReference type="SUPFAM" id="SSF53098">
    <property type="entry name" value="Ribonuclease H-like"/>
    <property type="match status" value="1"/>
</dbReference>
<dbReference type="GO" id="GO:0006259">
    <property type="term" value="P:DNA metabolic process"/>
    <property type="evidence" value="ECO:0007669"/>
    <property type="project" value="UniProtKB-ARBA"/>
</dbReference>
<evidence type="ECO:0000256" key="2">
    <source>
        <dbReference type="ARBA" id="ARBA00022722"/>
    </source>
</evidence>
<dbReference type="PANTHER" id="PTHR11046:SF0">
    <property type="entry name" value="OLIGORIBONUCLEASE, MITOCHONDRIAL"/>
    <property type="match status" value="1"/>
</dbReference>
<dbReference type="RefSeq" id="WP_104985489.1">
    <property type="nucleotide sequence ID" value="NZ_CP012673.1"/>
</dbReference>
<organism evidence="7 8">
    <name type="scientific">Sorangium cellulosum</name>
    <name type="common">Polyangium cellulosum</name>
    <dbReference type="NCBI Taxonomy" id="56"/>
    <lineage>
        <taxon>Bacteria</taxon>
        <taxon>Pseudomonadati</taxon>
        <taxon>Myxococcota</taxon>
        <taxon>Polyangia</taxon>
        <taxon>Polyangiales</taxon>
        <taxon>Polyangiaceae</taxon>
        <taxon>Sorangium</taxon>
    </lineage>
</organism>
<evidence type="ECO:0000256" key="1">
    <source>
        <dbReference type="ARBA" id="ARBA00009921"/>
    </source>
</evidence>
<dbReference type="GO" id="GO:0000175">
    <property type="term" value="F:3'-5'-RNA exonuclease activity"/>
    <property type="evidence" value="ECO:0007669"/>
    <property type="project" value="InterPro"/>
</dbReference>
<dbReference type="Gene3D" id="3.30.420.10">
    <property type="entry name" value="Ribonuclease H-like superfamily/Ribonuclease H"/>
    <property type="match status" value="1"/>
</dbReference>
<protein>
    <recommendedName>
        <fullName evidence="5">Oligoribonuclease</fullName>
    </recommendedName>
</protein>
<dbReference type="CDD" id="cd06135">
    <property type="entry name" value="Orn"/>
    <property type="match status" value="1"/>
</dbReference>
<keyword evidence="4" id="KW-0269">Exonuclease</keyword>
<evidence type="ECO:0000259" key="6">
    <source>
        <dbReference type="SMART" id="SM00479"/>
    </source>
</evidence>
<dbReference type="AlphaFoldDB" id="A0A2L0F7A3"/>
<evidence type="ECO:0000256" key="5">
    <source>
        <dbReference type="ARBA" id="ARBA00070964"/>
    </source>
</evidence>
<dbReference type="InterPro" id="IPR036397">
    <property type="entry name" value="RNaseH_sf"/>
</dbReference>
<evidence type="ECO:0000256" key="4">
    <source>
        <dbReference type="ARBA" id="ARBA00022839"/>
    </source>
</evidence>
<dbReference type="SMART" id="SM00479">
    <property type="entry name" value="EXOIII"/>
    <property type="match status" value="1"/>
</dbReference>
<evidence type="ECO:0000256" key="3">
    <source>
        <dbReference type="ARBA" id="ARBA00022801"/>
    </source>
</evidence>
<reference evidence="7 8" key="1">
    <citation type="submission" date="2015-09" db="EMBL/GenBank/DDBJ databases">
        <title>Sorangium comparison.</title>
        <authorList>
            <person name="Zaburannyi N."/>
            <person name="Bunk B."/>
            <person name="Overmann J."/>
            <person name="Mueller R."/>
        </authorList>
    </citation>
    <scope>NUCLEOTIDE SEQUENCE [LARGE SCALE GENOMIC DNA]</scope>
    <source>
        <strain evidence="7 8">So ce26</strain>
    </source>
</reference>
<dbReference type="FunFam" id="3.30.420.10:FF:000003">
    <property type="entry name" value="Oligoribonuclease"/>
    <property type="match status" value="1"/>
</dbReference>
<gene>
    <name evidence="7" type="primary">orn</name>
    <name evidence="7" type="ORF">SOCE26_089950</name>
</gene>
<evidence type="ECO:0000313" key="8">
    <source>
        <dbReference type="Proteomes" id="UP000238348"/>
    </source>
</evidence>
<name>A0A2L0F7A3_SORCE</name>
<dbReference type="NCBIfam" id="NF003765">
    <property type="entry name" value="PRK05359.1"/>
    <property type="match status" value="1"/>
</dbReference>
<accession>A0A2L0F7A3</accession>
<comment type="similarity">
    <text evidence="1">Belongs to the oligoribonuclease family.</text>
</comment>
<dbReference type="Proteomes" id="UP000238348">
    <property type="component" value="Chromosome"/>
</dbReference>
<sequence>MMDRSQRMVWVDLEMTGLDESSCAIVEIATIVTEPDLTVVAEGPCLVIHQPEDVLATMSDFVRDLHARSGLLERIRASTLSVRDAESETRVFLGAHCDEGTAVLCGNSVWKDRAFLQRYMPELLSFLHYRIVDVSTLKELVRRWYPGSSAPRKREIHRALDDIRESIEELRWYRANVFRPLPGQPGQAPGA</sequence>
<dbReference type="Pfam" id="PF00929">
    <property type="entry name" value="RNase_T"/>
    <property type="match status" value="1"/>
</dbReference>